<dbReference type="SUPFAM" id="SSF53756">
    <property type="entry name" value="UDP-Glycosyltransferase/glycogen phosphorylase"/>
    <property type="match status" value="1"/>
</dbReference>
<keyword evidence="2" id="KW-0808">Transferase</keyword>
<dbReference type="InterPro" id="IPR007235">
    <property type="entry name" value="Glyco_trans_28_C"/>
</dbReference>
<dbReference type="EMBL" id="AP025225">
    <property type="protein sequence ID" value="BDB96346.1"/>
    <property type="molecule type" value="Genomic_DNA"/>
</dbReference>
<dbReference type="Pfam" id="PF03033">
    <property type="entry name" value="Glyco_transf_28"/>
    <property type="match status" value="1"/>
</dbReference>
<protein>
    <recommendedName>
        <fullName evidence="7">Undecaprenyldiphospho-muramoylpentapeptide beta-N-acetylglucosaminyltransferase</fullName>
    </recommendedName>
</protein>
<keyword evidence="1" id="KW-0328">Glycosyltransferase</keyword>
<evidence type="ECO:0008006" key="7">
    <source>
        <dbReference type="Google" id="ProtNLM"/>
    </source>
</evidence>
<dbReference type="CDD" id="cd03785">
    <property type="entry name" value="GT28_MurG"/>
    <property type="match status" value="1"/>
</dbReference>
<evidence type="ECO:0000259" key="3">
    <source>
        <dbReference type="Pfam" id="PF03033"/>
    </source>
</evidence>
<dbReference type="Pfam" id="PF04101">
    <property type="entry name" value="Glyco_tran_28_C"/>
    <property type="match status" value="1"/>
</dbReference>
<gene>
    <name evidence="5" type="ORF">HYD_4790</name>
</gene>
<feature type="domain" description="Glycosyl transferase family 28 C-terminal" evidence="4">
    <location>
        <begin position="159"/>
        <end position="289"/>
    </location>
</feature>
<sequence>MFPAQAMAEFIKCRGHRVTLMTDDRGVRFVEDNVYDDVLNVGDISSFLGVIRLLKESLKMAVSNRPDVVWGFGGKISAVPIVAARIFGIKFGAHQSDFIIGRANRAIARICGSLAVGYRESVEHYKECKFRIVYTGTPVRKCFWSIPRVKRLSDDVINVLVTGGSQGAKFWQNAMREALLLLSNSERRRIAVTHQCRCDQVAEVREIYEKMGLAGFFVTGFIRDMASEFAKSHVIFSRAGASTISEIMASGRAAFFVPYPFAADNHQYFNAKVIVDAGAAWMCCEKDTDGSDFGVRNEAMRLSGAGCDAVNNFHQRALLERENQNDQISYCASQMARVLTTCLYEFDEVIAMSDNAKSIACESSAELLFSFMTEYESKTNVSEK</sequence>
<evidence type="ECO:0000256" key="2">
    <source>
        <dbReference type="ARBA" id="ARBA00022679"/>
    </source>
</evidence>
<dbReference type="PANTHER" id="PTHR21015">
    <property type="entry name" value="UDP-N-ACETYLGLUCOSAMINE--N-ACETYLMURAMYL-(PENTAPEPTIDE) PYROPHOSPHORYL-UNDECAPRENOL N-ACETYLGLUCOSAMINE TRANSFERASE 1"/>
    <property type="match status" value="1"/>
</dbReference>
<name>A0ABN6L778_9PROT</name>
<dbReference type="Gene3D" id="3.40.50.2000">
    <property type="entry name" value="Glycogen Phosphorylase B"/>
    <property type="match status" value="2"/>
</dbReference>
<dbReference type="Proteomes" id="UP001320209">
    <property type="component" value="Chromosome"/>
</dbReference>
<dbReference type="InterPro" id="IPR004276">
    <property type="entry name" value="GlycoTrans_28_N"/>
</dbReference>
<keyword evidence="6" id="KW-1185">Reference proteome</keyword>
<feature type="domain" description="Glycosyltransferase family 28 N-terminal" evidence="3">
    <location>
        <begin position="1"/>
        <end position="113"/>
    </location>
</feature>
<organism evidence="5 6">
    <name type="scientific">Candidatus Hydrogenosomobacter endosymbioticus</name>
    <dbReference type="NCBI Taxonomy" id="2558174"/>
    <lineage>
        <taxon>Bacteria</taxon>
        <taxon>Pseudomonadati</taxon>
        <taxon>Pseudomonadota</taxon>
        <taxon>Alphaproteobacteria</taxon>
        <taxon>Holosporales</taxon>
        <taxon>Holosporaceae</taxon>
        <taxon>Candidatus Hydrogenosomobacter</taxon>
    </lineage>
</organism>
<evidence type="ECO:0000259" key="4">
    <source>
        <dbReference type="Pfam" id="PF04101"/>
    </source>
</evidence>
<evidence type="ECO:0000313" key="6">
    <source>
        <dbReference type="Proteomes" id="UP001320209"/>
    </source>
</evidence>
<proteinExistence type="predicted"/>
<dbReference type="PANTHER" id="PTHR21015:SF22">
    <property type="entry name" value="GLYCOSYLTRANSFERASE"/>
    <property type="match status" value="1"/>
</dbReference>
<reference evidence="5" key="1">
    <citation type="submission" date="2021-10" db="EMBL/GenBank/DDBJ databases">
        <title>Genome Sequence of The Candidatus Hydrogeosomobacter endosymbioticus, an Intracellular Bacterial Symbiont of the Anaerobic Ciliate GW7.</title>
        <authorList>
            <person name="Shiohama Y."/>
            <person name="Shinzato N."/>
        </authorList>
    </citation>
    <scope>NUCLEOTIDE SEQUENCE [LARGE SCALE GENOMIC DNA]</scope>
    <source>
        <strain evidence="5">200920</strain>
    </source>
</reference>
<accession>A0ABN6L778</accession>
<evidence type="ECO:0000313" key="5">
    <source>
        <dbReference type="EMBL" id="BDB96346.1"/>
    </source>
</evidence>
<evidence type="ECO:0000256" key="1">
    <source>
        <dbReference type="ARBA" id="ARBA00022676"/>
    </source>
</evidence>